<dbReference type="AlphaFoldDB" id="A0A0E9UVH7"/>
<accession>A0A0E9UVH7</accession>
<reference evidence="2" key="2">
    <citation type="journal article" date="2015" name="Fish Shellfish Immunol.">
        <title>Early steps in the European eel (Anguilla anguilla)-Vibrio vulnificus interaction in the gills: Role of the RtxA13 toxin.</title>
        <authorList>
            <person name="Callol A."/>
            <person name="Pajuelo D."/>
            <person name="Ebbesson L."/>
            <person name="Teles M."/>
            <person name="MacKenzie S."/>
            <person name="Amaro C."/>
        </authorList>
    </citation>
    <scope>NUCLEOTIDE SEQUENCE</scope>
</reference>
<name>A0A0E9UVH7_ANGAN</name>
<organism evidence="2">
    <name type="scientific">Anguilla anguilla</name>
    <name type="common">European freshwater eel</name>
    <name type="synonym">Muraena anguilla</name>
    <dbReference type="NCBI Taxonomy" id="7936"/>
    <lineage>
        <taxon>Eukaryota</taxon>
        <taxon>Metazoa</taxon>
        <taxon>Chordata</taxon>
        <taxon>Craniata</taxon>
        <taxon>Vertebrata</taxon>
        <taxon>Euteleostomi</taxon>
        <taxon>Actinopterygii</taxon>
        <taxon>Neopterygii</taxon>
        <taxon>Teleostei</taxon>
        <taxon>Anguilliformes</taxon>
        <taxon>Anguillidae</taxon>
        <taxon>Anguilla</taxon>
    </lineage>
</organism>
<sequence length="28" mass="3428">MRGWNNMEARRFRNLQERPGQEALQPLE</sequence>
<dbReference type="EMBL" id="GBXM01038775">
    <property type="protein sequence ID" value="JAH69802.1"/>
    <property type="molecule type" value="Transcribed_RNA"/>
</dbReference>
<reference evidence="2" key="1">
    <citation type="submission" date="2014-11" db="EMBL/GenBank/DDBJ databases">
        <authorList>
            <person name="Amaro Gonzalez C."/>
        </authorList>
    </citation>
    <scope>NUCLEOTIDE SEQUENCE</scope>
</reference>
<protein>
    <submittedName>
        <fullName evidence="2">Uncharacterized protein</fullName>
    </submittedName>
</protein>
<evidence type="ECO:0000313" key="2">
    <source>
        <dbReference type="EMBL" id="JAH69802.1"/>
    </source>
</evidence>
<proteinExistence type="predicted"/>
<feature type="compositionally biased region" description="Basic and acidic residues" evidence="1">
    <location>
        <begin position="8"/>
        <end position="20"/>
    </location>
</feature>
<feature type="region of interest" description="Disordered" evidence="1">
    <location>
        <begin position="1"/>
        <end position="28"/>
    </location>
</feature>
<evidence type="ECO:0000256" key="1">
    <source>
        <dbReference type="SAM" id="MobiDB-lite"/>
    </source>
</evidence>